<reference evidence="2" key="1">
    <citation type="submission" date="2022-06" db="EMBL/GenBank/DDBJ databases">
        <title>Whole genome shotgun sequencing (WGS) of Rathayibacter sp. ZW T2_19, isolated from stored onions (Allium cepa).</title>
        <authorList>
            <person name="Stoll D.A."/>
            <person name="Huch M."/>
        </authorList>
    </citation>
    <scope>NUCLEOTIDE SEQUENCE</scope>
    <source>
        <strain evidence="2">ZW T2_19</strain>
    </source>
</reference>
<dbReference type="Proteomes" id="UP001155240">
    <property type="component" value="Unassembled WGS sequence"/>
</dbReference>
<organism evidence="2 3">
    <name type="scientific">Rathayibacter rubneri</name>
    <dbReference type="NCBI Taxonomy" id="2950106"/>
    <lineage>
        <taxon>Bacteria</taxon>
        <taxon>Bacillati</taxon>
        <taxon>Actinomycetota</taxon>
        <taxon>Actinomycetes</taxon>
        <taxon>Micrococcales</taxon>
        <taxon>Microbacteriaceae</taxon>
        <taxon>Rathayibacter</taxon>
    </lineage>
</organism>
<proteinExistence type="predicted"/>
<dbReference type="AlphaFoldDB" id="A0A9X2E440"/>
<feature type="domain" description="YdhG-like" evidence="1">
    <location>
        <begin position="19"/>
        <end position="109"/>
    </location>
</feature>
<evidence type="ECO:0000313" key="2">
    <source>
        <dbReference type="EMBL" id="MCM6764011.1"/>
    </source>
</evidence>
<evidence type="ECO:0000313" key="3">
    <source>
        <dbReference type="Proteomes" id="UP001155240"/>
    </source>
</evidence>
<accession>A0A9X2E440</accession>
<dbReference type="SUPFAM" id="SSF159888">
    <property type="entry name" value="YdhG-like"/>
    <property type="match status" value="1"/>
</dbReference>
<dbReference type="EMBL" id="JAMRYM010000102">
    <property type="protein sequence ID" value="MCM6764011.1"/>
    <property type="molecule type" value="Genomic_DNA"/>
</dbReference>
<dbReference type="Pfam" id="PF08818">
    <property type="entry name" value="DUF1801"/>
    <property type="match status" value="1"/>
</dbReference>
<dbReference type="InterPro" id="IPR014922">
    <property type="entry name" value="YdhG-like"/>
</dbReference>
<keyword evidence="3" id="KW-1185">Reference proteome</keyword>
<dbReference type="RefSeq" id="WP_251947674.1">
    <property type="nucleotide sequence ID" value="NZ_JAMRYM010000102.1"/>
</dbReference>
<comment type="caution">
    <text evidence="2">The sequence shown here is derived from an EMBL/GenBank/DDBJ whole genome shotgun (WGS) entry which is preliminary data.</text>
</comment>
<feature type="non-terminal residue" evidence="2">
    <location>
        <position position="134"/>
    </location>
</feature>
<gene>
    <name evidence="2" type="ORF">NB037_16470</name>
</gene>
<evidence type="ECO:0000259" key="1">
    <source>
        <dbReference type="Pfam" id="PF08818"/>
    </source>
</evidence>
<dbReference type="Gene3D" id="3.90.1150.200">
    <property type="match status" value="1"/>
</dbReference>
<protein>
    <submittedName>
        <fullName evidence="2">DUF1801 domain-containing protein</fullName>
    </submittedName>
</protein>
<sequence>MSAAAVTVEEYLSAFPPERRERLEEVRRLILAAVPGAEERIRYGMPAVMLGGRYAIHWAGWKTHVGLHPVPRLSPELEHELAPLRTGKDTVALPWGRELPADLVSRVAAAIVELREDAAHPLQSHPLQSHPLQS</sequence>
<name>A0A9X2E440_9MICO</name>